<keyword evidence="2" id="KW-1185">Reference proteome</keyword>
<dbReference type="KEGG" id="lmoi:VV02_03960"/>
<organism evidence="1 2">
    <name type="scientific">Luteipulveratus mongoliensis</name>
    <dbReference type="NCBI Taxonomy" id="571913"/>
    <lineage>
        <taxon>Bacteria</taxon>
        <taxon>Bacillati</taxon>
        <taxon>Actinomycetota</taxon>
        <taxon>Actinomycetes</taxon>
        <taxon>Micrococcales</taxon>
        <taxon>Dermacoccaceae</taxon>
        <taxon>Luteipulveratus</taxon>
    </lineage>
</organism>
<dbReference type="EMBL" id="CP011112">
    <property type="protein sequence ID" value="AKU15215.1"/>
    <property type="molecule type" value="Genomic_DNA"/>
</dbReference>
<name>A0A0K1JF55_9MICO</name>
<evidence type="ECO:0000313" key="2">
    <source>
        <dbReference type="Proteomes" id="UP000066480"/>
    </source>
</evidence>
<dbReference type="AlphaFoldDB" id="A0A0K1JF55"/>
<protein>
    <submittedName>
        <fullName evidence="1">Uncharacterized protein</fullName>
    </submittedName>
</protein>
<dbReference type="Proteomes" id="UP000066480">
    <property type="component" value="Chromosome"/>
</dbReference>
<accession>A0A0K1JF55</accession>
<gene>
    <name evidence="1" type="ORF">VV02_03960</name>
</gene>
<proteinExistence type="predicted"/>
<reference evidence="1 2" key="1">
    <citation type="submission" date="2015-03" db="EMBL/GenBank/DDBJ databases">
        <title>Luteipulveratus halotolerans sp. nov., a novel actinobacterium (Dermacoccaceae) from Sarawak, Malaysia.</title>
        <authorList>
            <person name="Juboi H."/>
            <person name="Basik A."/>
            <person name="Shamsul S.S."/>
            <person name="Arnold P."/>
            <person name="Schmitt E.K."/>
            <person name="Sanglier J.-J."/>
            <person name="Yeo T."/>
        </authorList>
    </citation>
    <scope>NUCLEOTIDE SEQUENCE [LARGE SCALE GENOMIC DNA]</scope>
    <source>
        <strain evidence="1 2">MN07-A0370</strain>
    </source>
</reference>
<evidence type="ECO:0000313" key="1">
    <source>
        <dbReference type="EMBL" id="AKU15215.1"/>
    </source>
</evidence>
<sequence length="69" mass="7989">MTMTRSPQAERLSARDLVVGLIEIQDQFTDEGSDNLQQRAAWRREEEIIRELRARAVHHEQRTCGPQAS</sequence>